<gene>
    <name evidence="15" type="ORF">E2562_037290</name>
</gene>
<protein>
    <recommendedName>
        <fullName evidence="9">Isocitrate dehydrogenase [NADP]</fullName>
        <ecNumber evidence="9">1.1.1.42</ecNumber>
    </recommendedName>
</protein>
<proteinExistence type="inferred from homology"/>
<dbReference type="EC" id="1.1.1.42" evidence="9"/>
<evidence type="ECO:0000256" key="13">
    <source>
        <dbReference type="PIRSR" id="PIRSR000108-4"/>
    </source>
</evidence>
<feature type="site" description="Critical for catalysis" evidence="10">
    <location>
        <position position="207"/>
    </location>
</feature>
<evidence type="ECO:0000256" key="7">
    <source>
        <dbReference type="ARBA" id="ARBA00023002"/>
    </source>
</evidence>
<organism evidence="15 16">
    <name type="scientific">Oryza meyeriana var. granulata</name>
    <dbReference type="NCBI Taxonomy" id="110450"/>
    <lineage>
        <taxon>Eukaryota</taxon>
        <taxon>Viridiplantae</taxon>
        <taxon>Streptophyta</taxon>
        <taxon>Embryophyta</taxon>
        <taxon>Tracheophyta</taxon>
        <taxon>Spermatophyta</taxon>
        <taxon>Magnoliopsida</taxon>
        <taxon>Liliopsida</taxon>
        <taxon>Poales</taxon>
        <taxon>Poaceae</taxon>
        <taxon>BOP clade</taxon>
        <taxon>Oryzoideae</taxon>
        <taxon>Oryzeae</taxon>
        <taxon>Oryzinae</taxon>
        <taxon>Oryza</taxon>
        <taxon>Oryza meyeriana</taxon>
    </lineage>
</organism>
<dbReference type="InterPro" id="IPR019818">
    <property type="entry name" value="IsoCit/isopropylmalate_DH_CS"/>
</dbReference>
<dbReference type="InterPro" id="IPR024084">
    <property type="entry name" value="IsoPropMal-DH-like_dom"/>
</dbReference>
<evidence type="ECO:0000256" key="10">
    <source>
        <dbReference type="PIRSR" id="PIRSR000108-1"/>
    </source>
</evidence>
<dbReference type="GO" id="GO:0005739">
    <property type="term" value="C:mitochondrion"/>
    <property type="evidence" value="ECO:0007669"/>
    <property type="project" value="TreeGrafter"/>
</dbReference>
<dbReference type="Gene3D" id="3.40.718.10">
    <property type="entry name" value="Isopropylmalate Dehydrogenase"/>
    <property type="match status" value="1"/>
</dbReference>
<name>A0A6G1E7X9_9ORYZ</name>
<feature type="binding site" evidence="13">
    <location>
        <begin position="143"/>
        <end position="145"/>
    </location>
    <ligand>
        <name>NADP(+)</name>
        <dbReference type="ChEBI" id="CHEBI:58349"/>
    </ligand>
</feature>
<comment type="caution">
    <text evidence="15">The sequence shown here is derived from an EMBL/GenBank/DDBJ whole genome shotgun (WGS) entry which is preliminary data.</text>
</comment>
<comment type="cofactor">
    <cofactor evidence="1">
        <name>Mn(2+)</name>
        <dbReference type="ChEBI" id="CHEBI:29035"/>
    </cofactor>
</comment>
<dbReference type="AlphaFoldDB" id="A0A6G1E7X9"/>
<evidence type="ECO:0000259" key="14">
    <source>
        <dbReference type="SMART" id="SM01329"/>
    </source>
</evidence>
<feature type="binding site" evidence="13">
    <location>
        <position position="150"/>
    </location>
    <ligand>
        <name>NADP(+)</name>
        <dbReference type="ChEBI" id="CHEBI:58349"/>
    </ligand>
</feature>
<feature type="binding site" evidence="12">
    <location>
        <position position="318"/>
    </location>
    <ligand>
        <name>Mn(2+)</name>
        <dbReference type="ChEBI" id="CHEBI:29035"/>
    </ligand>
</feature>
<feature type="binding site" evidence="13">
    <location>
        <position position="394"/>
    </location>
    <ligand>
        <name>NADP(+)</name>
        <dbReference type="ChEBI" id="CHEBI:58349"/>
    </ligand>
</feature>
<dbReference type="GO" id="GO:0000287">
    <property type="term" value="F:magnesium ion binding"/>
    <property type="evidence" value="ECO:0007669"/>
    <property type="project" value="InterPro"/>
</dbReference>
<dbReference type="Pfam" id="PF00180">
    <property type="entry name" value="Iso_dh"/>
    <property type="match status" value="1"/>
</dbReference>
<feature type="binding site" evidence="13">
    <location>
        <begin position="376"/>
        <end position="381"/>
    </location>
    <ligand>
        <name>NADP(+)</name>
        <dbReference type="ChEBI" id="CHEBI:58349"/>
    </ligand>
</feature>
<dbReference type="GO" id="GO:0006102">
    <property type="term" value="P:isocitrate metabolic process"/>
    <property type="evidence" value="ECO:0007669"/>
    <property type="project" value="InterPro"/>
</dbReference>
<dbReference type="FunFam" id="3.40.718.10:FF:000007">
    <property type="entry name" value="Isocitrate dehydrogenase [NADP]"/>
    <property type="match status" value="1"/>
</dbReference>
<dbReference type="GO" id="GO:0006739">
    <property type="term" value="P:NADP+ metabolic process"/>
    <property type="evidence" value="ECO:0007669"/>
    <property type="project" value="TreeGrafter"/>
</dbReference>
<evidence type="ECO:0000256" key="8">
    <source>
        <dbReference type="ARBA" id="ARBA00023211"/>
    </source>
</evidence>
<feature type="binding site" evidence="11">
    <location>
        <position position="145"/>
    </location>
    <ligand>
        <name>D-threo-isocitrate</name>
        <dbReference type="ChEBI" id="CHEBI:15562"/>
    </ligand>
</feature>
<dbReference type="EMBL" id="SPHZ02000005">
    <property type="protein sequence ID" value="KAF0920817.1"/>
    <property type="molecule type" value="Genomic_DNA"/>
</dbReference>
<keyword evidence="16" id="KW-1185">Reference proteome</keyword>
<evidence type="ECO:0000313" key="15">
    <source>
        <dbReference type="EMBL" id="KAF0920817.1"/>
    </source>
</evidence>
<comment type="similarity">
    <text evidence="2 9">Belongs to the isocitrate and isopropylmalate dehydrogenases family.</text>
</comment>
<feature type="binding site" evidence="13">
    <location>
        <position position="326"/>
    </location>
    <ligand>
        <name>NADP(+)</name>
        <dbReference type="ChEBI" id="CHEBI:58349"/>
    </ligand>
</feature>
<evidence type="ECO:0000256" key="4">
    <source>
        <dbReference type="ARBA" id="ARBA00022723"/>
    </source>
</evidence>
<dbReference type="PROSITE" id="PS00470">
    <property type="entry name" value="IDH_IMDH"/>
    <property type="match status" value="1"/>
</dbReference>
<comment type="cofactor">
    <cofactor evidence="9 12">
        <name>Mg(2+)</name>
        <dbReference type="ChEBI" id="CHEBI:18420"/>
    </cofactor>
    <cofactor evidence="9 12">
        <name>Mn(2+)</name>
        <dbReference type="ChEBI" id="CHEBI:29035"/>
    </cofactor>
    <text evidence="9 12">Binds 1 Mg(2+) or Mn(2+) ion per subunit.</text>
</comment>
<dbReference type="NCBIfam" id="TIGR00127">
    <property type="entry name" value="nadp_idh_euk"/>
    <property type="match status" value="1"/>
</dbReference>
<dbReference type="SMART" id="SM01329">
    <property type="entry name" value="Iso_dh"/>
    <property type="match status" value="1"/>
</dbReference>
<keyword evidence="4 9" id="KW-0479">Metal-binding</keyword>
<dbReference type="PIRSF" id="PIRSF000108">
    <property type="entry name" value="IDH_NADP"/>
    <property type="match status" value="1"/>
</dbReference>
<feature type="binding site" evidence="11">
    <location>
        <position position="177"/>
    </location>
    <ligand>
        <name>D-threo-isocitrate</name>
        <dbReference type="ChEBI" id="CHEBI:15562"/>
    </ligand>
</feature>
<dbReference type="GO" id="GO:0006099">
    <property type="term" value="P:tricarboxylic acid cycle"/>
    <property type="evidence" value="ECO:0007669"/>
    <property type="project" value="UniProtKB-KW"/>
</dbReference>
<dbReference type="PANTHER" id="PTHR11822:SF22">
    <property type="entry name" value="ISOCITRATE DEHYDROGENASE [NADP]"/>
    <property type="match status" value="1"/>
</dbReference>
<dbReference type="Proteomes" id="UP000479710">
    <property type="component" value="Unassembled WGS sequence"/>
</dbReference>
<dbReference type="InterPro" id="IPR004790">
    <property type="entry name" value="Isocitrate_DH_NADP"/>
</dbReference>
<dbReference type="SUPFAM" id="SSF53659">
    <property type="entry name" value="Isocitrate/Isopropylmalate dehydrogenase-like"/>
    <property type="match status" value="1"/>
</dbReference>
<dbReference type="GO" id="GO:0004450">
    <property type="term" value="F:isocitrate dehydrogenase (NADP+) activity"/>
    <property type="evidence" value="ECO:0007669"/>
    <property type="project" value="UniProtKB-EC"/>
</dbReference>
<reference evidence="15 16" key="1">
    <citation type="submission" date="2019-11" db="EMBL/GenBank/DDBJ databases">
        <title>Whole genome sequence of Oryza granulata.</title>
        <authorList>
            <person name="Li W."/>
        </authorList>
    </citation>
    <scope>NUCLEOTIDE SEQUENCE [LARGE SCALE GENOMIC DNA]</scope>
    <source>
        <strain evidence="16">cv. Menghai</strain>
        <tissue evidence="15">Leaf</tissue>
    </source>
</reference>
<evidence type="ECO:0000256" key="6">
    <source>
        <dbReference type="ARBA" id="ARBA00022857"/>
    </source>
</evidence>
<evidence type="ECO:0000256" key="5">
    <source>
        <dbReference type="ARBA" id="ARBA00022842"/>
    </source>
</evidence>
<feature type="binding site" evidence="11">
    <location>
        <position position="200"/>
    </location>
    <ligand>
        <name>D-threo-isocitrate</name>
        <dbReference type="ChEBI" id="CHEBI:15562"/>
    </ligand>
</feature>
<dbReference type="NCBIfam" id="NF006156">
    <property type="entry name" value="PRK08299.1"/>
    <property type="match status" value="1"/>
</dbReference>
<evidence type="ECO:0000256" key="9">
    <source>
        <dbReference type="PIRNR" id="PIRNR000108"/>
    </source>
</evidence>
<evidence type="ECO:0000256" key="12">
    <source>
        <dbReference type="PIRSR" id="PIRSR000108-3"/>
    </source>
</evidence>
<keyword evidence="5 9" id="KW-0460">Magnesium</keyword>
<evidence type="ECO:0000256" key="1">
    <source>
        <dbReference type="ARBA" id="ARBA00001936"/>
    </source>
</evidence>
<dbReference type="PANTHER" id="PTHR11822">
    <property type="entry name" value="NADP-SPECIFIC ISOCITRATE DEHYDROGENASE"/>
    <property type="match status" value="1"/>
</dbReference>
<dbReference type="GO" id="GO:0051287">
    <property type="term" value="F:NAD binding"/>
    <property type="evidence" value="ECO:0007669"/>
    <property type="project" value="InterPro"/>
</dbReference>
<keyword evidence="7 9" id="KW-0560">Oxidoreductase</keyword>
<dbReference type="OrthoDB" id="248923at2759"/>
<accession>A0A6G1E7X9</accession>
<evidence type="ECO:0000256" key="3">
    <source>
        <dbReference type="ARBA" id="ARBA00022532"/>
    </source>
</evidence>
<evidence type="ECO:0000256" key="2">
    <source>
        <dbReference type="ARBA" id="ARBA00007769"/>
    </source>
</evidence>
<evidence type="ECO:0000256" key="11">
    <source>
        <dbReference type="PIRSR" id="PIRSR000108-2"/>
    </source>
</evidence>
<evidence type="ECO:0000313" key="16">
    <source>
        <dbReference type="Proteomes" id="UP000479710"/>
    </source>
</evidence>
<feature type="domain" description="Isopropylmalate dehydrogenase-like" evidence="14">
    <location>
        <begin position="77"/>
        <end position="466"/>
    </location>
</feature>
<sequence>MDRVHGPRPNAAACLRFVLSAALRPSSELAASLPAGPIGRARVPPRLAPWSTRRGLPATRAERAGAMAFEKIVVANPVVEMDGDEMTRVIWRWIKDKLISPFLDLEIKYYDLGLPNRDATGDKVTTESAEATLKYNVAIKCATITPDEGRVKEFNLRAMWKSPNGTIRNILNGTVFREPIICKNIPRLVPGWTKPICIGRHAFGDQYRATDTVIRGPGKLKLVFDGREEQIELDVFNFTGAGGVALSMYNTDESIRAFAEASMNMACQKRWPLYLSTKNTILKKYDGRFKDIFQENYETKWRMKFEDAGIWYEHRLIDDMVAYALKSEGGYVWACKNYDGDVQSDLIAQGFGSLGLMTSVLVCPDGRTIEAEAAHGTVTRHYRVHKKGGETSTNSIASIFAWTTGLGHRAKLDDNKRLLDFVQKLEAACVGTVESGKMTKDLALLVHGPNVSRDKYLNTVEFIDAVAEDLRTRLSVTSKL</sequence>
<comment type="catalytic activity">
    <reaction evidence="9">
        <text>D-threo-isocitrate + NADP(+) = 2-oxoglutarate + CO2 + NADPH</text>
        <dbReference type="Rhea" id="RHEA:19629"/>
        <dbReference type="ChEBI" id="CHEBI:15562"/>
        <dbReference type="ChEBI" id="CHEBI:16526"/>
        <dbReference type="ChEBI" id="CHEBI:16810"/>
        <dbReference type="ChEBI" id="CHEBI:57783"/>
        <dbReference type="ChEBI" id="CHEBI:58349"/>
        <dbReference type="EC" id="1.1.1.42"/>
    </reaction>
</comment>
<feature type="site" description="Critical for catalysis" evidence="10">
    <location>
        <position position="278"/>
    </location>
</feature>
<keyword evidence="6 9" id="KW-0521">NADP</keyword>
<keyword evidence="8 9" id="KW-0464">Manganese</keyword>
<feature type="binding site" evidence="12">
    <location>
        <position position="341"/>
    </location>
    <ligand>
        <name>Mn(2+)</name>
        <dbReference type="ChEBI" id="CHEBI:29035"/>
    </ligand>
</feature>
<feature type="binding site" evidence="11">
    <location>
        <begin position="162"/>
        <end position="168"/>
    </location>
    <ligand>
        <name>D-threo-isocitrate</name>
        <dbReference type="ChEBI" id="CHEBI:15562"/>
    </ligand>
</feature>
<keyword evidence="3 9" id="KW-0816">Tricarboxylic acid cycle</keyword>